<keyword evidence="1" id="KW-0694">RNA-binding</keyword>
<evidence type="ECO:0008006" key="4">
    <source>
        <dbReference type="Google" id="ProtNLM"/>
    </source>
</evidence>
<evidence type="ECO:0000313" key="2">
    <source>
        <dbReference type="EMBL" id="VFQ80536.1"/>
    </source>
</evidence>
<dbReference type="InterPro" id="IPR036612">
    <property type="entry name" value="KH_dom_type_1_sf"/>
</dbReference>
<dbReference type="Proteomes" id="UP000595140">
    <property type="component" value="Unassembled WGS sequence"/>
</dbReference>
<evidence type="ECO:0000256" key="1">
    <source>
        <dbReference type="PROSITE-ProRule" id="PRU00117"/>
    </source>
</evidence>
<reference evidence="2 3" key="1">
    <citation type="submission" date="2018-04" db="EMBL/GenBank/DDBJ databases">
        <authorList>
            <person name="Vogel A."/>
        </authorList>
    </citation>
    <scope>NUCLEOTIDE SEQUENCE [LARGE SCALE GENOMIC DNA]</scope>
</reference>
<dbReference type="PROSITE" id="PS50084">
    <property type="entry name" value="KH_TYPE_1"/>
    <property type="match status" value="1"/>
</dbReference>
<organism evidence="2 3">
    <name type="scientific">Cuscuta campestris</name>
    <dbReference type="NCBI Taxonomy" id="132261"/>
    <lineage>
        <taxon>Eukaryota</taxon>
        <taxon>Viridiplantae</taxon>
        <taxon>Streptophyta</taxon>
        <taxon>Embryophyta</taxon>
        <taxon>Tracheophyta</taxon>
        <taxon>Spermatophyta</taxon>
        <taxon>Magnoliopsida</taxon>
        <taxon>eudicotyledons</taxon>
        <taxon>Gunneridae</taxon>
        <taxon>Pentapetalae</taxon>
        <taxon>asterids</taxon>
        <taxon>lamiids</taxon>
        <taxon>Solanales</taxon>
        <taxon>Convolvulaceae</taxon>
        <taxon>Cuscuteae</taxon>
        <taxon>Cuscuta</taxon>
        <taxon>Cuscuta subgen. Grammica</taxon>
        <taxon>Cuscuta sect. Cleistogrammica</taxon>
    </lineage>
</organism>
<dbReference type="GO" id="GO:0003723">
    <property type="term" value="F:RNA binding"/>
    <property type="evidence" value="ECO:0007669"/>
    <property type="project" value="UniProtKB-UniRule"/>
</dbReference>
<proteinExistence type="predicted"/>
<dbReference type="AlphaFoldDB" id="A0A484LX45"/>
<gene>
    <name evidence="2" type="ORF">CCAM_LOCUS22312</name>
</gene>
<dbReference type="EMBL" id="OOIL02002122">
    <property type="protein sequence ID" value="VFQ80536.1"/>
    <property type="molecule type" value="Genomic_DNA"/>
</dbReference>
<dbReference type="SUPFAM" id="SSF54791">
    <property type="entry name" value="Eukaryotic type KH-domain (KH-domain type I)"/>
    <property type="match status" value="1"/>
</dbReference>
<evidence type="ECO:0000313" key="3">
    <source>
        <dbReference type="Proteomes" id="UP000595140"/>
    </source>
</evidence>
<accession>A0A484LX45</accession>
<sequence length="318" mass="35820">MLIPTVDGDAIDQYNHYLKPHFDRKDVEVDFYFKYGVGIVMVSAKWDSKRSIDEAVNVFEEIHRLFLQTIPSMVYLTRLLVPAAHAKKLIILHSIKSRPWTLTIYLIDSLSVLFPGDVIVDVEVSNPARICDGMKSVLRDLREFGVDESMMSKFKTGNYICPSYHEISAPGNGKSSSMMSKFKTGNYICPSSHKISAPGNGKSSSMMKPPKEYAILEFKRIPLSFIDYIIGEDGANLGKIWKSSQAFVYLQTHSAKEVVINIVGETYEVTKDSKDAMEELIPNDKKIYGEARAFEAMFQRELEEYPSSDGEEAGSPIL</sequence>
<keyword evidence="3" id="KW-1185">Reference proteome</keyword>
<protein>
    <recommendedName>
        <fullName evidence="4">K Homology domain-containing protein</fullName>
    </recommendedName>
</protein>
<name>A0A484LX45_9ASTE</name>